<sequence length="415" mass="48957">MKVGTVIKYYRVKRNLTQSQLADGICSIPHLSKIENNSYSANEETATLLLDKLGVELSSEFDQYLQIKSDLDHFVEAVLYYDIENINMLGKKLQKLEEMFARTDLINLYHAYMIRFFLFNNHFKKATAHQKMLEKLRVNFTPLEELLYSFNAGLLLLADNKVQEAKDHFLQLKSMSLSNNPFIIRDLFYQISLCFSLLNKPEKAVTYAKQALIYYKEENNYIRTVHTQMILGINYARLGLYDEGIEVYKVLLRNTRLLQLNDLYHQIIYNYSLLLFKKKDYNGALAFLYQAIKVFAKGSRHHILSHLAIIEILLLTNKDTTSIREHINEVIKYSQSTQLKKYRLLAQKFELQLQSKTDMYQFIENQLFPFLKKNDHVEEKMKTALELAQYYQELKEIDLANVYFNEYIVALKKEE</sequence>
<dbReference type="InterPro" id="IPR041315">
    <property type="entry name" value="PlcR_TPR"/>
</dbReference>
<dbReference type="InterPro" id="IPR011990">
    <property type="entry name" value="TPR-like_helical_dom_sf"/>
</dbReference>
<dbReference type="Gene3D" id="1.25.40.10">
    <property type="entry name" value="Tetratricopeptide repeat domain"/>
    <property type="match status" value="1"/>
</dbReference>
<evidence type="ECO:0000313" key="2">
    <source>
        <dbReference type="EMBL" id="GAE33251.1"/>
    </source>
</evidence>
<dbReference type="Gene3D" id="1.10.260.40">
    <property type="entry name" value="lambda repressor-like DNA-binding domains"/>
    <property type="match status" value="1"/>
</dbReference>
<name>W4QMC8_HALA3</name>
<dbReference type="SUPFAM" id="SSF47413">
    <property type="entry name" value="lambda repressor-like DNA-binding domains"/>
    <property type="match status" value="1"/>
</dbReference>
<protein>
    <submittedName>
        <fullName evidence="2">Transcriptional activator</fullName>
    </submittedName>
</protein>
<feature type="domain" description="HTH cro/C1-type" evidence="1">
    <location>
        <begin position="7"/>
        <end position="61"/>
    </location>
</feature>
<dbReference type="PROSITE" id="PS50943">
    <property type="entry name" value="HTH_CROC1"/>
    <property type="match status" value="1"/>
</dbReference>
<evidence type="ECO:0000259" key="1">
    <source>
        <dbReference type="PROSITE" id="PS50943"/>
    </source>
</evidence>
<dbReference type="Pfam" id="PF18768">
    <property type="entry name" value="RNPP_C"/>
    <property type="match status" value="1"/>
</dbReference>
<dbReference type="OrthoDB" id="252257at2"/>
<accession>W4QMC8</accession>
<evidence type="ECO:0000313" key="3">
    <source>
        <dbReference type="Proteomes" id="UP000018896"/>
    </source>
</evidence>
<dbReference type="STRING" id="1236973.JCM9157_245"/>
<dbReference type="eggNOG" id="COG1396">
    <property type="taxonomic scope" value="Bacteria"/>
</dbReference>
<proteinExistence type="predicted"/>
<dbReference type="SMART" id="SM00530">
    <property type="entry name" value="HTH_XRE"/>
    <property type="match status" value="1"/>
</dbReference>
<dbReference type="EMBL" id="BAUV01000001">
    <property type="protein sequence ID" value="GAE33251.1"/>
    <property type="molecule type" value="Genomic_DNA"/>
</dbReference>
<comment type="caution">
    <text evidence="2">The sequence shown here is derived from an EMBL/GenBank/DDBJ whole genome shotgun (WGS) entry which is preliminary data.</text>
</comment>
<gene>
    <name evidence="2" type="ORF">JCM9157_245</name>
</gene>
<dbReference type="CDD" id="cd00093">
    <property type="entry name" value="HTH_XRE"/>
    <property type="match status" value="1"/>
</dbReference>
<dbReference type="InterPro" id="IPR001387">
    <property type="entry name" value="Cro/C1-type_HTH"/>
</dbReference>
<dbReference type="Proteomes" id="UP000018896">
    <property type="component" value="Unassembled WGS sequence"/>
</dbReference>
<dbReference type="Gene3D" id="1.25.40.1000">
    <property type="match status" value="1"/>
</dbReference>
<organism evidence="2 3">
    <name type="scientific">Halalkalibacter akibai (strain ATCC 43226 / DSM 21942 / CIP 109018 / JCM 9157 / 1139)</name>
    <name type="common">Bacillus akibai</name>
    <dbReference type="NCBI Taxonomy" id="1236973"/>
    <lineage>
        <taxon>Bacteria</taxon>
        <taxon>Bacillati</taxon>
        <taxon>Bacillota</taxon>
        <taxon>Bacilli</taxon>
        <taxon>Bacillales</taxon>
        <taxon>Bacillaceae</taxon>
        <taxon>Halalkalibacter</taxon>
    </lineage>
</organism>
<dbReference type="Pfam" id="PF01381">
    <property type="entry name" value="HTH_3"/>
    <property type="match status" value="1"/>
</dbReference>
<reference evidence="2 3" key="1">
    <citation type="journal article" date="2014" name="Genome Announc.">
        <title>Draft Genome Sequences of Three Alkaliphilic Bacillus Strains, Bacillus wakoensis JCM 9140T, Bacillus akibai JCM 9157T, and Bacillus hemicellulosilyticus JCM 9152T.</title>
        <authorList>
            <person name="Yuki M."/>
            <person name="Oshima K."/>
            <person name="Suda W."/>
            <person name="Oshida Y."/>
            <person name="Kitamura K."/>
            <person name="Iida T."/>
            <person name="Hattori M."/>
            <person name="Ohkuma M."/>
        </authorList>
    </citation>
    <scope>NUCLEOTIDE SEQUENCE [LARGE SCALE GENOMIC DNA]</scope>
    <source>
        <strain evidence="2 3">JCM 9157</strain>
    </source>
</reference>
<dbReference type="InterPro" id="IPR010982">
    <property type="entry name" value="Lambda_DNA-bd_dom_sf"/>
</dbReference>
<dbReference type="SUPFAM" id="SSF48452">
    <property type="entry name" value="TPR-like"/>
    <property type="match status" value="1"/>
</dbReference>
<keyword evidence="3" id="KW-1185">Reference proteome</keyword>
<dbReference type="RefSeq" id="WP_035661171.1">
    <property type="nucleotide sequence ID" value="NZ_BAUV01000001.1"/>
</dbReference>
<dbReference type="GO" id="GO:0003677">
    <property type="term" value="F:DNA binding"/>
    <property type="evidence" value="ECO:0007669"/>
    <property type="project" value="InterPro"/>
</dbReference>
<dbReference type="AlphaFoldDB" id="W4QMC8"/>